<proteinExistence type="predicted"/>
<dbReference type="AlphaFoldDB" id="A0A438CC12"/>
<evidence type="ECO:0000313" key="1">
    <source>
        <dbReference type="EMBL" id="RVW20456.1"/>
    </source>
</evidence>
<evidence type="ECO:0000313" key="2">
    <source>
        <dbReference type="Proteomes" id="UP000288805"/>
    </source>
</evidence>
<gene>
    <name evidence="1" type="ORF">CK203_115979</name>
</gene>
<dbReference type="EMBL" id="QGNW01002366">
    <property type="protein sequence ID" value="RVW20456.1"/>
    <property type="molecule type" value="Genomic_DNA"/>
</dbReference>
<dbReference type="Proteomes" id="UP000288805">
    <property type="component" value="Unassembled WGS sequence"/>
</dbReference>
<comment type="caution">
    <text evidence="1">The sequence shown here is derived from an EMBL/GenBank/DDBJ whole genome shotgun (WGS) entry which is preliminary data.</text>
</comment>
<protein>
    <submittedName>
        <fullName evidence="1">Uncharacterized protein</fullName>
    </submittedName>
</protein>
<organism evidence="1 2">
    <name type="scientific">Vitis vinifera</name>
    <name type="common">Grape</name>
    <dbReference type="NCBI Taxonomy" id="29760"/>
    <lineage>
        <taxon>Eukaryota</taxon>
        <taxon>Viridiplantae</taxon>
        <taxon>Streptophyta</taxon>
        <taxon>Embryophyta</taxon>
        <taxon>Tracheophyta</taxon>
        <taxon>Spermatophyta</taxon>
        <taxon>Magnoliopsida</taxon>
        <taxon>eudicotyledons</taxon>
        <taxon>Gunneridae</taxon>
        <taxon>Pentapetalae</taxon>
        <taxon>rosids</taxon>
        <taxon>Vitales</taxon>
        <taxon>Vitaceae</taxon>
        <taxon>Viteae</taxon>
        <taxon>Vitis</taxon>
    </lineage>
</organism>
<sequence>MLKQCDDGQRDFVDGSVEVEVEGAIGGPLQSIVELKERLQWCNNQIRVDSIIITYQTPWYLPLEHPIVVKMEDEMIYHSHGLPLAATTFNTIMQNQTCGGE</sequence>
<reference evidence="1 2" key="1">
    <citation type="journal article" date="2018" name="PLoS Genet.">
        <title>Population sequencing reveals clonal diversity and ancestral inbreeding in the grapevine cultivar Chardonnay.</title>
        <authorList>
            <person name="Roach M.J."/>
            <person name="Johnson D.L."/>
            <person name="Bohlmann J."/>
            <person name="van Vuuren H.J."/>
            <person name="Jones S.J."/>
            <person name="Pretorius I.S."/>
            <person name="Schmidt S.A."/>
            <person name="Borneman A.R."/>
        </authorList>
    </citation>
    <scope>NUCLEOTIDE SEQUENCE [LARGE SCALE GENOMIC DNA]</scope>
    <source>
        <strain evidence="2">cv. Chardonnay</strain>
        <tissue evidence="1">Leaf</tissue>
    </source>
</reference>
<accession>A0A438CC12</accession>
<name>A0A438CC12_VITVI</name>